<evidence type="ECO:0000313" key="3">
    <source>
        <dbReference type="Proteomes" id="UP001189429"/>
    </source>
</evidence>
<keyword evidence="1" id="KW-1133">Transmembrane helix</keyword>
<evidence type="ECO:0000313" key="2">
    <source>
        <dbReference type="EMBL" id="CAK0854882.1"/>
    </source>
</evidence>
<accession>A0ABN9U891</accession>
<keyword evidence="1" id="KW-0472">Membrane</keyword>
<dbReference type="EMBL" id="CAUYUJ010015504">
    <property type="protein sequence ID" value="CAK0854882.1"/>
    <property type="molecule type" value="Genomic_DNA"/>
</dbReference>
<sequence>MLVSGRGALVVAGVTLYVCFNGINFVMPHLAHVLFIQEKCQSTKNQTSYYSYHVSQMMPRTVSNISTGPVNVVMLLQGVRPERAALMMKYTSLFRSVALLEWSSTLESVRGQVFRLGRSGSFILFLCASRIRTLYHYHCLSPALKALSARFPGAAGVLTMHSDFWIYPSYVVDTAALNKIWHLGPGLTRADDCSGVIDTMCLAEFHSDPTWFWWENSMEAAFRAWQDMEKLLPFGSIGNISALHAAKVCAGWADLFYLPVSTLNPFSDLSYVFKDVFHEVAVPTILEILVLAERVKRRKLWCWGGCCGTAGIAEMHKYSCGHKMDLRFPAVQDAFLEILAGRDLNMTGQWVVISLSLSNLFGLGPCRHSVQL</sequence>
<keyword evidence="3" id="KW-1185">Reference proteome</keyword>
<proteinExistence type="predicted"/>
<gene>
    <name evidence="2" type="ORF">PCOR1329_LOCUS45796</name>
</gene>
<name>A0ABN9U891_9DINO</name>
<organism evidence="2 3">
    <name type="scientific">Prorocentrum cordatum</name>
    <dbReference type="NCBI Taxonomy" id="2364126"/>
    <lineage>
        <taxon>Eukaryota</taxon>
        <taxon>Sar</taxon>
        <taxon>Alveolata</taxon>
        <taxon>Dinophyceae</taxon>
        <taxon>Prorocentrales</taxon>
        <taxon>Prorocentraceae</taxon>
        <taxon>Prorocentrum</taxon>
    </lineage>
</organism>
<reference evidence="2" key="1">
    <citation type="submission" date="2023-10" db="EMBL/GenBank/DDBJ databases">
        <authorList>
            <person name="Chen Y."/>
            <person name="Shah S."/>
            <person name="Dougan E. K."/>
            <person name="Thang M."/>
            <person name="Chan C."/>
        </authorList>
    </citation>
    <scope>NUCLEOTIDE SEQUENCE [LARGE SCALE GENOMIC DNA]</scope>
</reference>
<evidence type="ECO:0000256" key="1">
    <source>
        <dbReference type="SAM" id="Phobius"/>
    </source>
</evidence>
<keyword evidence="1" id="KW-0812">Transmembrane</keyword>
<dbReference type="Proteomes" id="UP001189429">
    <property type="component" value="Unassembled WGS sequence"/>
</dbReference>
<comment type="caution">
    <text evidence="2">The sequence shown here is derived from an EMBL/GenBank/DDBJ whole genome shotgun (WGS) entry which is preliminary data.</text>
</comment>
<feature type="transmembrane region" description="Helical" evidence="1">
    <location>
        <begin position="7"/>
        <end position="27"/>
    </location>
</feature>
<protein>
    <submittedName>
        <fullName evidence="2">Uncharacterized protein</fullName>
    </submittedName>
</protein>